<proteinExistence type="predicted"/>
<sequence>MLLKHEMSNSNPNTERIEELNAILRKTYAEDEEFWRQRSRIQWLNGGNINSTFFHAVTRGRRACNKFLIIENEAGQAFFEENHIVQTFVTPNNVDIAKVAPAYHLYTPEEVEAVISRL</sequence>
<organism evidence="1 2">
    <name type="scientific">Brassica cretica</name>
    <name type="common">Mustard</name>
    <dbReference type="NCBI Taxonomy" id="69181"/>
    <lineage>
        <taxon>Eukaryota</taxon>
        <taxon>Viridiplantae</taxon>
        <taxon>Streptophyta</taxon>
        <taxon>Embryophyta</taxon>
        <taxon>Tracheophyta</taxon>
        <taxon>Spermatophyta</taxon>
        <taxon>Magnoliopsida</taxon>
        <taxon>eudicotyledons</taxon>
        <taxon>Gunneridae</taxon>
        <taxon>Pentapetalae</taxon>
        <taxon>rosids</taxon>
        <taxon>malvids</taxon>
        <taxon>Brassicales</taxon>
        <taxon>Brassicaceae</taxon>
        <taxon>Brassiceae</taxon>
        <taxon>Brassica</taxon>
    </lineage>
</organism>
<reference evidence="1" key="1">
    <citation type="submission" date="2019-12" db="EMBL/GenBank/DDBJ databases">
        <title>Genome sequencing and annotation of Brassica cretica.</title>
        <authorList>
            <person name="Studholme D.J."/>
            <person name="Sarris P."/>
        </authorList>
    </citation>
    <scope>NUCLEOTIDE SEQUENCE</scope>
    <source>
        <strain evidence="1">PFS-109/04</strain>
        <tissue evidence="1">Leaf</tissue>
    </source>
</reference>
<dbReference type="AlphaFoldDB" id="A0A8S9PPC0"/>
<accession>A0A8S9PPC0</accession>
<gene>
    <name evidence="1" type="ORF">F2Q69_00047016</name>
</gene>
<comment type="caution">
    <text evidence="1">The sequence shown here is derived from an EMBL/GenBank/DDBJ whole genome shotgun (WGS) entry which is preliminary data.</text>
</comment>
<protein>
    <submittedName>
        <fullName evidence="1">Uncharacterized protein</fullName>
    </submittedName>
</protein>
<dbReference type="EMBL" id="QGKX02001347">
    <property type="protein sequence ID" value="KAF3521730.1"/>
    <property type="molecule type" value="Genomic_DNA"/>
</dbReference>
<evidence type="ECO:0000313" key="2">
    <source>
        <dbReference type="Proteomes" id="UP000712600"/>
    </source>
</evidence>
<dbReference type="Proteomes" id="UP000712600">
    <property type="component" value="Unassembled WGS sequence"/>
</dbReference>
<evidence type="ECO:0000313" key="1">
    <source>
        <dbReference type="EMBL" id="KAF3521730.1"/>
    </source>
</evidence>
<name>A0A8S9PPC0_BRACR</name>